<protein>
    <submittedName>
        <fullName evidence="4">EamA family transporter</fullName>
    </submittedName>
</protein>
<feature type="transmembrane region" description="Helical" evidence="2">
    <location>
        <begin position="6"/>
        <end position="24"/>
    </location>
</feature>
<gene>
    <name evidence="4" type="ORF">IAB90_06155</name>
</gene>
<dbReference type="PANTHER" id="PTHR22911">
    <property type="entry name" value="ACYL-MALONYL CONDENSING ENZYME-RELATED"/>
    <property type="match status" value="1"/>
</dbReference>
<feature type="transmembrane region" description="Helical" evidence="2">
    <location>
        <begin position="271"/>
        <end position="287"/>
    </location>
</feature>
<feature type="transmembrane region" description="Helical" evidence="2">
    <location>
        <begin position="150"/>
        <end position="171"/>
    </location>
</feature>
<feature type="domain" description="EamA" evidence="3">
    <location>
        <begin position="150"/>
        <end position="284"/>
    </location>
</feature>
<dbReference type="SUPFAM" id="SSF103481">
    <property type="entry name" value="Multidrug resistance efflux transporter EmrE"/>
    <property type="match status" value="2"/>
</dbReference>
<accession>A0A9D1DBM7</accession>
<evidence type="ECO:0000259" key="3">
    <source>
        <dbReference type="Pfam" id="PF00892"/>
    </source>
</evidence>
<feature type="transmembrane region" description="Helical" evidence="2">
    <location>
        <begin position="120"/>
        <end position="138"/>
    </location>
</feature>
<reference evidence="4" key="1">
    <citation type="submission" date="2020-10" db="EMBL/GenBank/DDBJ databases">
        <authorList>
            <person name="Gilroy R."/>
        </authorList>
    </citation>
    <scope>NUCLEOTIDE SEQUENCE</scope>
    <source>
        <strain evidence="4">ChiW25-3613</strain>
    </source>
</reference>
<comment type="similarity">
    <text evidence="1">Belongs to the EamA transporter family.</text>
</comment>
<sequence>MWIVAAIFSAVFAGLTAILSKCGVRHANSDVATAVRTSVVLVMAWAIVFITGAYSTLPEISGRSWLFLILSGLATGASWICYFKALSLGEVSKVAAVDKSSAVLSVLFAIILFQDERERWWLKLIFLAVIAAGTYLMIDIKRGEGREKLTWLIFAILSAAFAAATSLLAKVGIENVDSNAATAIRTCVVLIMAWLIVFCRGETKYVKELKGKEWLFLILSGLATGASWLCYYYAIQQGQVSIVVPTDKLSILITVLFSLVVFKEKLNLKEWIGLALLTAGTVLMAVFT</sequence>
<name>A0A9D1DBM7_9FIRM</name>
<feature type="transmembrane region" description="Helical" evidence="2">
    <location>
        <begin position="95"/>
        <end position="114"/>
    </location>
</feature>
<feature type="transmembrane region" description="Helical" evidence="2">
    <location>
        <begin position="240"/>
        <end position="262"/>
    </location>
</feature>
<dbReference type="Proteomes" id="UP000824179">
    <property type="component" value="Unassembled WGS sequence"/>
</dbReference>
<dbReference type="Gene3D" id="1.10.3730.20">
    <property type="match status" value="2"/>
</dbReference>
<keyword evidence="2" id="KW-0812">Transmembrane</keyword>
<evidence type="ECO:0000256" key="2">
    <source>
        <dbReference type="SAM" id="Phobius"/>
    </source>
</evidence>
<dbReference type="EMBL" id="DVHB01000105">
    <property type="protein sequence ID" value="HIR39948.1"/>
    <property type="molecule type" value="Genomic_DNA"/>
</dbReference>
<comment type="caution">
    <text evidence="4">The sequence shown here is derived from an EMBL/GenBank/DDBJ whole genome shotgun (WGS) entry which is preliminary data.</text>
</comment>
<dbReference type="InterPro" id="IPR000620">
    <property type="entry name" value="EamA_dom"/>
</dbReference>
<reference evidence="4" key="2">
    <citation type="journal article" date="2021" name="PeerJ">
        <title>Extensive microbial diversity within the chicken gut microbiome revealed by metagenomics and culture.</title>
        <authorList>
            <person name="Gilroy R."/>
            <person name="Ravi A."/>
            <person name="Getino M."/>
            <person name="Pursley I."/>
            <person name="Horton D.L."/>
            <person name="Alikhan N.F."/>
            <person name="Baker D."/>
            <person name="Gharbi K."/>
            <person name="Hall N."/>
            <person name="Watson M."/>
            <person name="Adriaenssens E.M."/>
            <person name="Foster-Nyarko E."/>
            <person name="Jarju S."/>
            <person name="Secka A."/>
            <person name="Antonio M."/>
            <person name="Oren A."/>
            <person name="Chaudhuri R.R."/>
            <person name="La Ragione R."/>
            <person name="Hildebrand F."/>
            <person name="Pallen M.J."/>
        </authorList>
    </citation>
    <scope>NUCLEOTIDE SEQUENCE</scope>
    <source>
        <strain evidence="4">ChiW25-3613</strain>
    </source>
</reference>
<feature type="transmembrane region" description="Helical" evidence="2">
    <location>
        <begin position="31"/>
        <end position="53"/>
    </location>
</feature>
<dbReference type="InterPro" id="IPR037185">
    <property type="entry name" value="EmrE-like"/>
</dbReference>
<feature type="transmembrane region" description="Helical" evidence="2">
    <location>
        <begin position="65"/>
        <end position="83"/>
    </location>
</feature>
<evidence type="ECO:0000256" key="1">
    <source>
        <dbReference type="ARBA" id="ARBA00007362"/>
    </source>
</evidence>
<dbReference type="FunFam" id="1.10.3730.20:FF:000009">
    <property type="entry name" value="EamA family transporter"/>
    <property type="match status" value="1"/>
</dbReference>
<evidence type="ECO:0000313" key="4">
    <source>
        <dbReference type="EMBL" id="HIR39948.1"/>
    </source>
</evidence>
<feature type="transmembrane region" description="Helical" evidence="2">
    <location>
        <begin position="214"/>
        <end position="234"/>
    </location>
</feature>
<feature type="transmembrane region" description="Helical" evidence="2">
    <location>
        <begin position="183"/>
        <end position="202"/>
    </location>
</feature>
<dbReference type="GO" id="GO:0016020">
    <property type="term" value="C:membrane"/>
    <property type="evidence" value="ECO:0007669"/>
    <property type="project" value="InterPro"/>
</dbReference>
<dbReference type="PANTHER" id="PTHR22911:SF137">
    <property type="entry name" value="SOLUTE CARRIER FAMILY 35 MEMBER G2-RELATED"/>
    <property type="match status" value="1"/>
</dbReference>
<keyword evidence="2" id="KW-1133">Transmembrane helix</keyword>
<feature type="domain" description="EamA" evidence="3">
    <location>
        <begin position="2"/>
        <end position="137"/>
    </location>
</feature>
<dbReference type="AlphaFoldDB" id="A0A9D1DBM7"/>
<keyword evidence="2" id="KW-0472">Membrane</keyword>
<evidence type="ECO:0000313" key="5">
    <source>
        <dbReference type="Proteomes" id="UP000824179"/>
    </source>
</evidence>
<organism evidence="4 5">
    <name type="scientific">Candidatus Coproplasma stercoripullorum</name>
    <dbReference type="NCBI Taxonomy" id="2840751"/>
    <lineage>
        <taxon>Bacteria</taxon>
        <taxon>Bacillati</taxon>
        <taxon>Bacillota</taxon>
        <taxon>Clostridia</taxon>
        <taxon>Eubacteriales</taxon>
        <taxon>Candidatus Coproplasma</taxon>
    </lineage>
</organism>
<proteinExistence type="inferred from homology"/>
<dbReference type="Pfam" id="PF00892">
    <property type="entry name" value="EamA"/>
    <property type="match status" value="2"/>
</dbReference>